<feature type="domain" description="Acyltransferase 3" evidence="2">
    <location>
        <begin position="11"/>
        <end position="306"/>
    </location>
</feature>
<dbReference type="Pfam" id="PF01757">
    <property type="entry name" value="Acyl_transf_3"/>
    <property type="match status" value="1"/>
</dbReference>
<dbReference type="GO" id="GO:0000271">
    <property type="term" value="P:polysaccharide biosynthetic process"/>
    <property type="evidence" value="ECO:0007669"/>
    <property type="project" value="TreeGrafter"/>
</dbReference>
<keyword evidence="4" id="KW-1185">Reference proteome</keyword>
<feature type="transmembrane region" description="Helical" evidence="1">
    <location>
        <begin position="186"/>
        <end position="202"/>
    </location>
</feature>
<keyword evidence="1" id="KW-0472">Membrane</keyword>
<evidence type="ECO:0000259" key="2">
    <source>
        <dbReference type="Pfam" id="PF01757"/>
    </source>
</evidence>
<dbReference type="InterPro" id="IPR002656">
    <property type="entry name" value="Acyl_transf_3_dom"/>
</dbReference>
<keyword evidence="1" id="KW-1133">Transmembrane helix</keyword>
<dbReference type="RefSeq" id="WP_309488749.1">
    <property type="nucleotide sequence ID" value="NZ_JAENIG010000002.1"/>
</dbReference>
<feature type="transmembrane region" description="Helical" evidence="1">
    <location>
        <begin position="41"/>
        <end position="61"/>
    </location>
</feature>
<proteinExistence type="predicted"/>
<name>A0AAE2V8V7_9BACT</name>
<dbReference type="PANTHER" id="PTHR23028:SF131">
    <property type="entry name" value="BLR2367 PROTEIN"/>
    <property type="match status" value="1"/>
</dbReference>
<dbReference type="Proteomes" id="UP000634206">
    <property type="component" value="Unassembled WGS sequence"/>
</dbReference>
<feature type="transmembrane region" description="Helical" evidence="1">
    <location>
        <begin position="261"/>
        <end position="278"/>
    </location>
</feature>
<evidence type="ECO:0000313" key="3">
    <source>
        <dbReference type="EMBL" id="MBK1854143.1"/>
    </source>
</evidence>
<feature type="transmembrane region" description="Helical" evidence="1">
    <location>
        <begin position="290"/>
        <end position="313"/>
    </location>
</feature>
<evidence type="ECO:0000313" key="4">
    <source>
        <dbReference type="Proteomes" id="UP000634206"/>
    </source>
</evidence>
<dbReference type="EMBL" id="JAENIG010000002">
    <property type="protein sequence ID" value="MBK1854143.1"/>
    <property type="molecule type" value="Genomic_DNA"/>
</dbReference>
<accession>A0AAE2V8V7</accession>
<comment type="caution">
    <text evidence="3">The sequence shown here is derived from an EMBL/GenBank/DDBJ whole genome shotgun (WGS) entry which is preliminary data.</text>
</comment>
<keyword evidence="1" id="KW-0812">Transmembrane</keyword>
<feature type="transmembrane region" description="Helical" evidence="1">
    <location>
        <begin position="133"/>
        <end position="151"/>
    </location>
</feature>
<dbReference type="GO" id="GO:0016747">
    <property type="term" value="F:acyltransferase activity, transferring groups other than amino-acyl groups"/>
    <property type="evidence" value="ECO:0007669"/>
    <property type="project" value="InterPro"/>
</dbReference>
<dbReference type="PANTHER" id="PTHR23028">
    <property type="entry name" value="ACETYLTRANSFERASE"/>
    <property type="match status" value="1"/>
</dbReference>
<dbReference type="GO" id="GO:0016020">
    <property type="term" value="C:membrane"/>
    <property type="evidence" value="ECO:0007669"/>
    <property type="project" value="TreeGrafter"/>
</dbReference>
<sequence length="335" mass="37909">MSAPKPHFAVLDVLRALAAFVVCLFHFNYRNGGNLSAALEYGHYGVEVFFVISGFVIPLAMSWSSFKYRDTPNFLLRRFIRLYPVFAIVALSNVILATYGSPLLGYGGDSPDLTWSRALANFTLTCDLVGESWYLPVFWTLAIEAQYYFLIALSFPMLVHQKTWVQVGALLLWIVPSYFVGYGETVFTWTAFFAIGILAFLKQQKRIPAHVFWPMLVLAAFCHTETRNLTSANIGVLTALCILYCPPINVKWLVKLGAISYSLYLLHLAFGGAILIHLRNLPENWQWINVQPVGITLSTLVSVAAALLFYRWIELPIHNLARKFKTRAREKELAK</sequence>
<protein>
    <submittedName>
        <fullName evidence="3">Acyltransferase</fullName>
    </submittedName>
</protein>
<organism evidence="3 4">
    <name type="scientific">Oceaniferula flava</name>
    <dbReference type="NCBI Taxonomy" id="2800421"/>
    <lineage>
        <taxon>Bacteria</taxon>
        <taxon>Pseudomonadati</taxon>
        <taxon>Verrucomicrobiota</taxon>
        <taxon>Verrucomicrobiia</taxon>
        <taxon>Verrucomicrobiales</taxon>
        <taxon>Verrucomicrobiaceae</taxon>
        <taxon>Oceaniferula</taxon>
    </lineage>
</organism>
<feature type="transmembrane region" description="Helical" evidence="1">
    <location>
        <begin position="163"/>
        <end position="180"/>
    </location>
</feature>
<keyword evidence="3" id="KW-0808">Transferase</keyword>
<dbReference type="InterPro" id="IPR050879">
    <property type="entry name" value="Acyltransferase_3"/>
</dbReference>
<feature type="transmembrane region" description="Helical" evidence="1">
    <location>
        <begin position="82"/>
        <end position="101"/>
    </location>
</feature>
<reference evidence="3" key="1">
    <citation type="submission" date="2021-01" db="EMBL/GenBank/DDBJ databases">
        <title>Modified the classification status of verrucomicrobia.</title>
        <authorList>
            <person name="Feng X."/>
        </authorList>
    </citation>
    <scope>NUCLEOTIDE SEQUENCE</scope>
    <source>
        <strain evidence="3">5K15</strain>
    </source>
</reference>
<feature type="transmembrane region" description="Helical" evidence="1">
    <location>
        <begin position="7"/>
        <end position="29"/>
    </location>
</feature>
<dbReference type="AlphaFoldDB" id="A0AAE2V8V7"/>
<keyword evidence="3" id="KW-0012">Acyltransferase</keyword>
<evidence type="ECO:0000256" key="1">
    <source>
        <dbReference type="SAM" id="Phobius"/>
    </source>
</evidence>
<gene>
    <name evidence="3" type="ORF">JIN83_04195</name>
</gene>